<name>A0A1W4XT37_AGRPL</name>
<keyword evidence="2" id="KW-1133">Transmembrane helix</keyword>
<evidence type="ECO:0000313" key="4">
    <source>
        <dbReference type="RefSeq" id="XP_018335952.1"/>
    </source>
</evidence>
<gene>
    <name evidence="4" type="primary">LOC108744590</name>
</gene>
<feature type="region of interest" description="Disordered" evidence="1">
    <location>
        <begin position="550"/>
        <end position="588"/>
    </location>
</feature>
<feature type="region of interest" description="Disordered" evidence="1">
    <location>
        <begin position="485"/>
        <end position="512"/>
    </location>
</feature>
<dbReference type="InParanoid" id="A0A1W4XT37"/>
<protein>
    <submittedName>
        <fullName evidence="4">Uncharacterized protein LOC108744590</fullName>
    </submittedName>
</protein>
<evidence type="ECO:0000256" key="1">
    <source>
        <dbReference type="SAM" id="MobiDB-lite"/>
    </source>
</evidence>
<feature type="transmembrane region" description="Helical" evidence="2">
    <location>
        <begin position="12"/>
        <end position="35"/>
    </location>
</feature>
<feature type="compositionally biased region" description="Polar residues" evidence="1">
    <location>
        <begin position="485"/>
        <end position="511"/>
    </location>
</feature>
<organism evidence="3 4">
    <name type="scientific">Agrilus planipennis</name>
    <name type="common">Emerald ash borer</name>
    <name type="synonym">Agrilus marcopoli</name>
    <dbReference type="NCBI Taxonomy" id="224129"/>
    <lineage>
        <taxon>Eukaryota</taxon>
        <taxon>Metazoa</taxon>
        <taxon>Ecdysozoa</taxon>
        <taxon>Arthropoda</taxon>
        <taxon>Hexapoda</taxon>
        <taxon>Insecta</taxon>
        <taxon>Pterygota</taxon>
        <taxon>Neoptera</taxon>
        <taxon>Endopterygota</taxon>
        <taxon>Coleoptera</taxon>
        <taxon>Polyphaga</taxon>
        <taxon>Elateriformia</taxon>
        <taxon>Buprestoidea</taxon>
        <taxon>Buprestidae</taxon>
        <taxon>Agrilinae</taxon>
        <taxon>Agrilus</taxon>
    </lineage>
</organism>
<keyword evidence="3" id="KW-1185">Reference proteome</keyword>
<feature type="compositionally biased region" description="Polar residues" evidence="1">
    <location>
        <begin position="420"/>
        <end position="431"/>
    </location>
</feature>
<feature type="compositionally biased region" description="Basic and acidic residues" evidence="1">
    <location>
        <begin position="432"/>
        <end position="442"/>
    </location>
</feature>
<evidence type="ECO:0000313" key="3">
    <source>
        <dbReference type="Proteomes" id="UP000192223"/>
    </source>
</evidence>
<reference evidence="4" key="1">
    <citation type="submission" date="2025-08" db="UniProtKB">
        <authorList>
            <consortium name="RefSeq"/>
        </authorList>
    </citation>
    <scope>IDENTIFICATION</scope>
    <source>
        <tissue evidence="4">Entire body</tissue>
    </source>
</reference>
<dbReference type="RefSeq" id="XP_018335952.1">
    <property type="nucleotide sequence ID" value="XM_018480450.2"/>
</dbReference>
<dbReference type="AlphaFoldDB" id="A0A1W4XT37"/>
<dbReference type="KEGG" id="apln:108744590"/>
<feature type="region of interest" description="Disordered" evidence="1">
    <location>
        <begin position="418"/>
        <end position="442"/>
    </location>
</feature>
<keyword evidence="2" id="KW-0812">Transmembrane</keyword>
<feature type="transmembrane region" description="Helical" evidence="2">
    <location>
        <begin position="47"/>
        <end position="68"/>
    </location>
</feature>
<dbReference type="GeneID" id="108744590"/>
<proteinExistence type="predicted"/>
<evidence type="ECO:0000256" key="2">
    <source>
        <dbReference type="SAM" id="Phobius"/>
    </source>
</evidence>
<feature type="compositionally biased region" description="Polar residues" evidence="1">
    <location>
        <begin position="380"/>
        <end position="398"/>
    </location>
</feature>
<accession>A0A1W4XT37</accession>
<feature type="transmembrane region" description="Helical" evidence="2">
    <location>
        <begin position="114"/>
        <end position="136"/>
    </location>
</feature>
<dbReference type="Proteomes" id="UP000192223">
    <property type="component" value="Unplaced"/>
</dbReference>
<feature type="transmembrane region" description="Helical" evidence="2">
    <location>
        <begin position="75"/>
        <end position="94"/>
    </location>
</feature>
<keyword evidence="2" id="KW-0472">Membrane</keyword>
<sequence length="667" mass="73680">MCVCNRTWTVLHVIWSVMYVCCGAAQLVAGIFFVISLPELHLSSNIWAGAWNIIIGIASGMVACFGRLSARRQELLLFMAISILIVNVVNAVLSEWNFYWTDMVQILEDHQYNTLIYFASYATRIAAGVVIGISFLDSQLAFCSIQVAPKQNTSKARRSQEQLSDIEYIIPRQKPPSSTSLKPRNGYNAYAQSWVFDADEAGCSNIIQHDATDPSTYLKPPENGIPNTSIKLQNNLNEMGNGFVKQNGPTLSTDKPVVNVEEASDGSGNNSDRKLNYMKSFSRSTSPAVLSASSSQISLCTSQPASVPIYECLEKLTEPSVYRSRLNTALSNRDESECHYQAPKPVAALRRPETPQGEKVQYASLMKELQKAIVSKKDNNVSSPESASQTNSKSSTDCKNSDAEFSKELEAALQLIQDLESPNTIETTSEPKSSDIRPWRSESDKTLNAIGSSELTSPMTEFQTDLTTSFKPGKSAPCVVVLNSDSQSTSGYSSPTHKANWSTSSSVSEGNNELGKPLSYSIHNTKSTAVISLYSHDTLQSRSKAITLVTISGDNRPLQSPRSGEDDENNNPKSRLADVEYSKSRRPSLGSAHGWNVKSILRKKKHSLPRLCPELEGAIFKSESLAYLTDIELLERHKRNKEIEREIEQRVQQQISAPARINDTLKY</sequence>
<feature type="compositionally biased region" description="Polar residues" evidence="1">
    <location>
        <begin position="550"/>
        <end position="562"/>
    </location>
</feature>
<feature type="region of interest" description="Disordered" evidence="1">
    <location>
        <begin position="375"/>
        <end position="403"/>
    </location>
</feature>
<dbReference type="OrthoDB" id="8196819at2759"/>